<evidence type="ECO:0000256" key="11">
    <source>
        <dbReference type="HAMAP-Rule" id="MF_00246"/>
    </source>
</evidence>
<comment type="catalytic activity">
    <reaction evidence="11">
        <text>alpha-D-galactose + ATP = alpha-D-galactose 1-phosphate + ADP + H(+)</text>
        <dbReference type="Rhea" id="RHEA:13553"/>
        <dbReference type="ChEBI" id="CHEBI:15378"/>
        <dbReference type="ChEBI" id="CHEBI:28061"/>
        <dbReference type="ChEBI" id="CHEBI:30616"/>
        <dbReference type="ChEBI" id="CHEBI:58336"/>
        <dbReference type="ChEBI" id="CHEBI:456216"/>
        <dbReference type="EC" id="2.7.1.6"/>
    </reaction>
</comment>
<dbReference type="PATRIC" id="fig|1134406.4.peg.3625"/>
<dbReference type="EC" id="2.7.1.6" evidence="11 12"/>
<dbReference type="Proteomes" id="UP000050417">
    <property type="component" value="Unassembled WGS sequence"/>
</dbReference>
<comment type="similarity">
    <text evidence="1 11">Belongs to the GHMP kinase family. GalK subfamily.</text>
</comment>
<evidence type="ECO:0000259" key="14">
    <source>
        <dbReference type="Pfam" id="PF08544"/>
    </source>
</evidence>
<keyword evidence="7 11" id="KW-0067">ATP-binding</keyword>
<proteinExistence type="inferred from homology"/>
<feature type="binding site" evidence="11">
    <location>
        <begin position="125"/>
        <end position="131"/>
    </location>
    <ligand>
        <name>ATP</name>
        <dbReference type="ChEBI" id="CHEBI:30616"/>
    </ligand>
</feature>
<evidence type="ECO:0000313" key="16">
    <source>
        <dbReference type="EMBL" id="KPL71993.1"/>
    </source>
</evidence>
<evidence type="ECO:0000259" key="13">
    <source>
        <dbReference type="Pfam" id="PF00288"/>
    </source>
</evidence>
<dbReference type="STRING" id="1134406.ADN00_15960"/>
<dbReference type="UniPathway" id="UPA00214"/>
<keyword evidence="10 11" id="KW-0119">Carbohydrate metabolism</keyword>
<dbReference type="Gene3D" id="3.30.230.10">
    <property type="match status" value="1"/>
</dbReference>
<organism evidence="16 17">
    <name type="scientific">Ornatilinea apprima</name>
    <dbReference type="NCBI Taxonomy" id="1134406"/>
    <lineage>
        <taxon>Bacteria</taxon>
        <taxon>Bacillati</taxon>
        <taxon>Chloroflexota</taxon>
        <taxon>Anaerolineae</taxon>
        <taxon>Anaerolineales</taxon>
        <taxon>Anaerolineaceae</taxon>
        <taxon>Ornatilinea</taxon>
    </lineage>
</organism>
<dbReference type="InterPro" id="IPR000705">
    <property type="entry name" value="Galactokinase"/>
</dbReference>
<keyword evidence="3 11" id="KW-0808">Transferase</keyword>
<dbReference type="GO" id="GO:0000287">
    <property type="term" value="F:magnesium ion binding"/>
    <property type="evidence" value="ECO:0007669"/>
    <property type="project" value="UniProtKB-UniRule"/>
</dbReference>
<dbReference type="SUPFAM" id="SSF54211">
    <property type="entry name" value="Ribosomal protein S5 domain 2-like"/>
    <property type="match status" value="1"/>
</dbReference>
<dbReference type="PIRSF" id="PIRSF000530">
    <property type="entry name" value="Galactokinase"/>
    <property type="match status" value="1"/>
</dbReference>
<comment type="subcellular location">
    <subcellularLocation>
        <location evidence="11">Cytoplasm</location>
    </subcellularLocation>
</comment>
<feature type="binding site" evidence="11">
    <location>
        <begin position="37"/>
        <end position="40"/>
    </location>
    <ligand>
        <name>substrate</name>
    </ligand>
</feature>
<dbReference type="InterPro" id="IPR006206">
    <property type="entry name" value="Mevalonate/galactokinase"/>
</dbReference>
<evidence type="ECO:0000256" key="7">
    <source>
        <dbReference type="ARBA" id="ARBA00022840"/>
    </source>
</evidence>
<evidence type="ECO:0000256" key="5">
    <source>
        <dbReference type="ARBA" id="ARBA00022741"/>
    </source>
</evidence>
<evidence type="ECO:0000259" key="15">
    <source>
        <dbReference type="Pfam" id="PF10509"/>
    </source>
</evidence>
<dbReference type="PRINTS" id="PR00959">
    <property type="entry name" value="MEVGALKINASE"/>
</dbReference>
<feature type="binding site" evidence="11">
    <location>
        <position position="224"/>
    </location>
    <ligand>
        <name>substrate</name>
    </ligand>
</feature>
<feature type="binding site" evidence="11">
    <location>
        <position position="163"/>
    </location>
    <ligand>
        <name>Mg(2+)</name>
        <dbReference type="ChEBI" id="CHEBI:18420"/>
    </ligand>
</feature>
<keyword evidence="5 11" id="KW-0547">Nucleotide-binding</keyword>
<dbReference type="InterPro" id="IPR020568">
    <property type="entry name" value="Ribosomal_Su5_D2-typ_SF"/>
</dbReference>
<feature type="site" description="Transition state stabilizer" evidence="11">
    <location>
        <position position="31"/>
    </location>
</feature>
<evidence type="ECO:0000256" key="10">
    <source>
        <dbReference type="ARBA" id="ARBA00023277"/>
    </source>
</evidence>
<feature type="domain" description="GHMP kinase C-terminal" evidence="14">
    <location>
        <begin position="280"/>
        <end position="357"/>
    </location>
</feature>
<dbReference type="NCBIfam" id="TIGR00131">
    <property type="entry name" value="gal_kin"/>
    <property type="match status" value="1"/>
</dbReference>
<keyword evidence="17" id="KW-1185">Reference proteome</keyword>
<dbReference type="Pfam" id="PF08544">
    <property type="entry name" value="GHMP_kinases_C"/>
    <property type="match status" value="1"/>
</dbReference>
<evidence type="ECO:0000256" key="4">
    <source>
        <dbReference type="ARBA" id="ARBA00022723"/>
    </source>
</evidence>
<evidence type="ECO:0000256" key="2">
    <source>
        <dbReference type="ARBA" id="ARBA00022490"/>
    </source>
</evidence>
<feature type="domain" description="GHMP kinase N-terminal" evidence="13">
    <location>
        <begin position="96"/>
        <end position="182"/>
    </location>
</feature>
<evidence type="ECO:0000256" key="8">
    <source>
        <dbReference type="ARBA" id="ARBA00022842"/>
    </source>
</evidence>
<dbReference type="GO" id="GO:0004335">
    <property type="term" value="F:galactokinase activity"/>
    <property type="evidence" value="ECO:0007669"/>
    <property type="project" value="UniProtKB-UniRule"/>
</dbReference>
<feature type="domain" description="Galactokinase N-terminal" evidence="15">
    <location>
        <begin position="13"/>
        <end position="61"/>
    </location>
</feature>
<dbReference type="PANTHER" id="PTHR10457">
    <property type="entry name" value="MEVALONATE KINASE/GALACTOKINASE"/>
    <property type="match status" value="1"/>
</dbReference>
<evidence type="ECO:0000313" key="17">
    <source>
        <dbReference type="Proteomes" id="UP000050417"/>
    </source>
</evidence>
<dbReference type="HAMAP" id="MF_00246">
    <property type="entry name" value="Galactokinase"/>
    <property type="match status" value="1"/>
</dbReference>
<dbReference type="SUPFAM" id="SSF55060">
    <property type="entry name" value="GHMP Kinase, C-terminal domain"/>
    <property type="match status" value="1"/>
</dbReference>
<dbReference type="GO" id="GO:0006012">
    <property type="term" value="P:galactose metabolic process"/>
    <property type="evidence" value="ECO:0007669"/>
    <property type="project" value="UniProtKB-UniRule"/>
</dbReference>
<feature type="binding site" evidence="11">
    <location>
        <position position="71"/>
    </location>
    <ligand>
        <name>ATP</name>
        <dbReference type="ChEBI" id="CHEBI:30616"/>
    </ligand>
</feature>
<dbReference type="InterPro" id="IPR013750">
    <property type="entry name" value="GHMP_kinase_C_dom"/>
</dbReference>
<dbReference type="InterPro" id="IPR006203">
    <property type="entry name" value="GHMP_knse_ATP-bd_CS"/>
</dbReference>
<protein>
    <recommendedName>
        <fullName evidence="11 12">Galactokinase</fullName>
        <ecNumber evidence="11 12">2.7.1.6</ecNumber>
    </recommendedName>
    <alternativeName>
        <fullName evidence="11">Galactose kinase</fullName>
    </alternativeName>
</protein>
<dbReference type="Gene3D" id="3.30.70.890">
    <property type="entry name" value="GHMP kinase, C-terminal domain"/>
    <property type="match status" value="1"/>
</dbReference>
<dbReference type="Pfam" id="PF00288">
    <property type="entry name" value="GHMP_kinases_N"/>
    <property type="match status" value="1"/>
</dbReference>
<keyword evidence="9 11" id="KW-0299">Galactose metabolism</keyword>
<feature type="binding site" evidence="11">
    <location>
        <position position="131"/>
    </location>
    <ligand>
        <name>Mg(2+)</name>
        <dbReference type="ChEBI" id="CHEBI:18420"/>
    </ligand>
</feature>
<dbReference type="PANTHER" id="PTHR10457:SF7">
    <property type="entry name" value="GALACTOKINASE-RELATED"/>
    <property type="match status" value="1"/>
</dbReference>
<comment type="caution">
    <text evidence="16">The sequence shown here is derived from an EMBL/GenBank/DDBJ whole genome shotgun (WGS) entry which is preliminary data.</text>
</comment>
<dbReference type="GO" id="GO:0005524">
    <property type="term" value="F:ATP binding"/>
    <property type="evidence" value="ECO:0007669"/>
    <property type="project" value="UniProtKB-UniRule"/>
</dbReference>
<evidence type="ECO:0000256" key="12">
    <source>
        <dbReference type="NCBIfam" id="TIGR00131"/>
    </source>
</evidence>
<dbReference type="PRINTS" id="PR00473">
    <property type="entry name" value="GALCTOKINASE"/>
</dbReference>
<keyword evidence="6 11" id="KW-0418">Kinase</keyword>
<keyword evidence="4 11" id="KW-0479">Metal-binding</keyword>
<dbReference type="RefSeq" id="WP_075064036.1">
    <property type="nucleotide sequence ID" value="NZ_LGCL01000040.1"/>
</dbReference>
<dbReference type="AlphaFoldDB" id="A0A0P6XR08"/>
<dbReference type="FunFam" id="3.30.230.10:FF:000017">
    <property type="entry name" value="Galactokinase"/>
    <property type="match status" value="1"/>
</dbReference>
<evidence type="ECO:0000256" key="9">
    <source>
        <dbReference type="ARBA" id="ARBA00023144"/>
    </source>
</evidence>
<dbReference type="PROSITE" id="PS00627">
    <property type="entry name" value="GHMP_KINASES_ATP"/>
    <property type="match status" value="1"/>
</dbReference>
<comment type="pathway">
    <text evidence="11">Carbohydrate metabolism; galactose metabolism.</text>
</comment>
<reference evidence="16 17" key="1">
    <citation type="submission" date="2015-07" db="EMBL/GenBank/DDBJ databases">
        <title>Genome sequence of Ornatilinea apprima DSM 23815.</title>
        <authorList>
            <person name="Hemp J."/>
            <person name="Ward L.M."/>
            <person name="Pace L.A."/>
            <person name="Fischer W.W."/>
        </authorList>
    </citation>
    <scope>NUCLEOTIDE SEQUENCE [LARGE SCALE GENOMIC DNA]</scope>
    <source>
        <strain evidence="16 17">P3M-1</strain>
    </source>
</reference>
<evidence type="ECO:0000256" key="1">
    <source>
        <dbReference type="ARBA" id="ARBA00006566"/>
    </source>
</evidence>
<keyword evidence="8 11" id="KW-0460">Magnesium</keyword>
<dbReference type="FunFam" id="3.30.70.890:FF:000001">
    <property type="entry name" value="Galactokinase"/>
    <property type="match status" value="1"/>
</dbReference>
<comment type="function">
    <text evidence="11">Catalyzes the transfer of the gamma-phosphate of ATP to D-galactose to form alpha-D-galactose-1-phosphate (Gal-1-P).</text>
</comment>
<dbReference type="InterPro" id="IPR014721">
    <property type="entry name" value="Ribsml_uS5_D2-typ_fold_subgr"/>
</dbReference>
<dbReference type="InterPro" id="IPR022963">
    <property type="entry name" value="Galactokinase_bac"/>
</dbReference>
<name>A0A0P6XR08_9CHLR</name>
<evidence type="ECO:0000256" key="3">
    <source>
        <dbReference type="ARBA" id="ARBA00022679"/>
    </source>
</evidence>
<dbReference type="InterPro" id="IPR006204">
    <property type="entry name" value="GHMP_kinase_N_dom"/>
</dbReference>
<evidence type="ECO:0000256" key="6">
    <source>
        <dbReference type="ARBA" id="ARBA00022777"/>
    </source>
</evidence>
<sequence length="386" mass="41940">MQNQSPFESVKTAFERIYVEKPAFVVRAPGRVNLVGEHTDYNDGFVFPMAIDSGVWIALRPRVDRKVVIQSLDFNETIAFDLLQLEAEKPVKPAEYMKGVAWALTQAGYDLTGFEGCMQGNVPIGAGLSSSAALEVATARAFAVVSGFSWDAARMAQLSQKAENEWVGMNCGIMDQMISAAGKAGSALLIDCRTLEFEVAPIPSNAVVVVLDTSTRRGLVDSAYNERRAQCEAAARYFDVKALRDVSVERLLAEGSGLDQVTFRRARHIVTENARTLEAKQAMQADDAAWLGRLMKASHASLRDDFEVSSPALDTMVDLANDFRGCFGARMTGAGFGGCAVALVDRNKAERFVNYISPAYRHATGNSPQIYVTQPAEGASVVEERG</sequence>
<feature type="active site" description="Proton acceptor" evidence="11">
    <location>
        <position position="175"/>
    </location>
</feature>
<gene>
    <name evidence="11" type="primary">galK</name>
    <name evidence="16" type="ORF">ADN00_15960</name>
</gene>
<dbReference type="InterPro" id="IPR019539">
    <property type="entry name" value="GalKase_N"/>
</dbReference>
<dbReference type="Pfam" id="PF10509">
    <property type="entry name" value="GalKase_gal_bdg"/>
    <property type="match status" value="1"/>
</dbReference>
<dbReference type="InterPro" id="IPR036554">
    <property type="entry name" value="GHMP_kinase_C_sf"/>
</dbReference>
<dbReference type="EMBL" id="LGCL01000040">
    <property type="protein sequence ID" value="KPL71993.1"/>
    <property type="molecule type" value="Genomic_DNA"/>
</dbReference>
<keyword evidence="2 11" id="KW-0963">Cytoplasm</keyword>
<dbReference type="OrthoDB" id="250531at2"/>
<dbReference type="GO" id="GO:0005829">
    <property type="term" value="C:cytosol"/>
    <property type="evidence" value="ECO:0007669"/>
    <property type="project" value="TreeGrafter"/>
</dbReference>
<accession>A0A0P6XR08</accession>